<keyword evidence="1" id="KW-1133">Transmembrane helix</keyword>
<keyword evidence="1" id="KW-0472">Membrane</keyword>
<dbReference type="EMBL" id="CYKH01000081">
    <property type="protein sequence ID" value="CUE70298.1"/>
    <property type="molecule type" value="Genomic_DNA"/>
</dbReference>
<keyword evidence="1" id="KW-0812">Transmembrane</keyword>
<dbReference type="AlphaFoldDB" id="A0A0S4IL41"/>
<name>A0A0S4IL41_BODSA</name>
<proteinExistence type="predicted"/>
<evidence type="ECO:0000256" key="1">
    <source>
        <dbReference type="SAM" id="Phobius"/>
    </source>
</evidence>
<dbReference type="SUPFAM" id="SSF63825">
    <property type="entry name" value="YWTD domain"/>
    <property type="match status" value="1"/>
</dbReference>
<sequence length="687" mass="75072">MRSIRIPSSSMHVTMASVFISALYLIALFAWTGTASSSSSSLSKFCWSIDQQHFPPPCEPSLAHLVDTTFGSISIRPPSRLKRRGEILVTSYQNQTLRYEPNCTVVVANEPNGFVVAYPLDLFLNQSFPNNSIEIQAAATPIVLGHDLDVCTLVPWGRSQPFPVEYDAHPTTATFLRSGDIAFADSVPHSNILRVNRTLSSKGSVNLAAGLDDSELCNFNVTNAQNNTNAKMNSWGWTYGIIEDPREDGCLYVSHYYVVGRLSPDGNYSYYFGDYEKPGTWNDTFNSVTLPRWSATTNNPTQLAIDSTTRKMYVAESGMHTIREIDMQSGLATIVAGNLSWSDFPPINCSYPSNCTADQLQLIYPSSVAVYVSAAFGETWLFVGDFTAALIYRIVLTGNIRTNAVTIISGKLFQYWDKSSTPARHSIAAYFDTTTNTGALFIVGQKGIQRIDWAEPPLQPLPSPTPTPTSTVDETAAGATAATVIVTALMGGVAVTESTTLLTVGSVRCRSSSSRKRSIMQQIFYFLASNGDENTPSTGAAWGMFAIVIIFSGLWGMFVIVIIFSGLHVGAAALVYYRLDEEEKAKRGAWSTVCASGRCPSFSWITADTLFPLSLYSAMEAVTTASQTSGEIVSGFILLALITATFIVTRVYLTKHITPALQFVVSHLLGDLRRRSPKPRHLALPLW</sequence>
<protein>
    <submittedName>
        <fullName evidence="2">Membrane-associated protein, putative</fullName>
    </submittedName>
</protein>
<dbReference type="VEuPathDB" id="TriTrypDB:BSAL_03440"/>
<reference evidence="3" key="1">
    <citation type="submission" date="2015-09" db="EMBL/GenBank/DDBJ databases">
        <authorList>
            <consortium name="Pathogen Informatics"/>
        </authorList>
    </citation>
    <scope>NUCLEOTIDE SEQUENCE [LARGE SCALE GENOMIC DNA]</scope>
    <source>
        <strain evidence="3">Lake Konstanz</strain>
    </source>
</reference>
<gene>
    <name evidence="2" type="ORF">BSAL_03440</name>
</gene>
<organism evidence="2 3">
    <name type="scientific">Bodo saltans</name>
    <name type="common">Flagellated protozoan</name>
    <dbReference type="NCBI Taxonomy" id="75058"/>
    <lineage>
        <taxon>Eukaryota</taxon>
        <taxon>Discoba</taxon>
        <taxon>Euglenozoa</taxon>
        <taxon>Kinetoplastea</taxon>
        <taxon>Metakinetoplastina</taxon>
        <taxon>Eubodonida</taxon>
        <taxon>Bodonidae</taxon>
        <taxon>Bodo</taxon>
    </lineage>
</organism>
<dbReference type="Proteomes" id="UP000051952">
    <property type="component" value="Unassembled WGS sequence"/>
</dbReference>
<keyword evidence="3" id="KW-1185">Reference proteome</keyword>
<evidence type="ECO:0000313" key="3">
    <source>
        <dbReference type="Proteomes" id="UP000051952"/>
    </source>
</evidence>
<accession>A0A0S4IL41</accession>
<feature type="transmembrane region" description="Helical" evidence="1">
    <location>
        <begin position="632"/>
        <end position="653"/>
    </location>
</feature>
<feature type="transmembrane region" description="Helical" evidence="1">
    <location>
        <begin position="544"/>
        <end position="577"/>
    </location>
</feature>
<dbReference type="Gene3D" id="2.120.10.30">
    <property type="entry name" value="TolB, C-terminal domain"/>
    <property type="match status" value="1"/>
</dbReference>
<evidence type="ECO:0000313" key="2">
    <source>
        <dbReference type="EMBL" id="CUE70298.1"/>
    </source>
</evidence>
<dbReference type="InterPro" id="IPR011042">
    <property type="entry name" value="6-blade_b-propeller_TolB-like"/>
</dbReference>